<comment type="caution">
    <text evidence="2">The sequence shown here is derived from an EMBL/GenBank/DDBJ whole genome shotgun (WGS) entry which is preliminary data.</text>
</comment>
<sequence length="101" mass="11559">MRLRTLQKEYMEEMLVLLQSKYGEDRVDIHAETPKKLRESQDPTSKDSTVAASGDRFPDIANAGREVLLIELSDGCTIQKTHEWYPIKNALRYGAKPPRIV</sequence>
<proteinExistence type="predicted"/>
<evidence type="ECO:0000313" key="2">
    <source>
        <dbReference type="EMBL" id="OCB85895.1"/>
    </source>
</evidence>
<feature type="compositionally biased region" description="Basic and acidic residues" evidence="1">
    <location>
        <begin position="29"/>
        <end position="45"/>
    </location>
</feature>
<evidence type="ECO:0000256" key="1">
    <source>
        <dbReference type="SAM" id="MobiDB-lite"/>
    </source>
</evidence>
<accession>A0A9Q5HU11</accession>
<organism evidence="2 3">
    <name type="scientific">Sanghuangporus baumii</name>
    <name type="common">Phellinus baumii</name>
    <dbReference type="NCBI Taxonomy" id="108892"/>
    <lineage>
        <taxon>Eukaryota</taxon>
        <taxon>Fungi</taxon>
        <taxon>Dikarya</taxon>
        <taxon>Basidiomycota</taxon>
        <taxon>Agaricomycotina</taxon>
        <taxon>Agaricomycetes</taxon>
        <taxon>Hymenochaetales</taxon>
        <taxon>Hymenochaetaceae</taxon>
        <taxon>Sanghuangporus</taxon>
    </lineage>
</organism>
<dbReference type="Proteomes" id="UP000757232">
    <property type="component" value="Unassembled WGS sequence"/>
</dbReference>
<feature type="region of interest" description="Disordered" evidence="1">
    <location>
        <begin position="29"/>
        <end position="56"/>
    </location>
</feature>
<name>A0A9Q5HU11_SANBA</name>
<dbReference type="AlphaFoldDB" id="A0A9Q5HU11"/>
<dbReference type="EMBL" id="LNZH02000206">
    <property type="protein sequence ID" value="OCB85895.1"/>
    <property type="molecule type" value="Genomic_DNA"/>
</dbReference>
<evidence type="ECO:0000313" key="3">
    <source>
        <dbReference type="Proteomes" id="UP000757232"/>
    </source>
</evidence>
<keyword evidence="3" id="KW-1185">Reference proteome</keyword>
<protein>
    <submittedName>
        <fullName evidence="2">Uncharacterized protein</fullName>
    </submittedName>
</protein>
<reference evidence="2" key="1">
    <citation type="submission" date="2016-06" db="EMBL/GenBank/DDBJ databases">
        <title>Draft Genome sequence of the fungus Inonotus baumii.</title>
        <authorList>
            <person name="Zhu H."/>
            <person name="Lin W."/>
        </authorList>
    </citation>
    <scope>NUCLEOTIDE SEQUENCE</scope>
    <source>
        <strain evidence="2">821</strain>
    </source>
</reference>
<gene>
    <name evidence="2" type="ORF">A7U60_g7028</name>
</gene>